<protein>
    <recommendedName>
        <fullName evidence="6">Gram-positive cocci surface proteins LPxTG domain-containing protein</fullName>
    </recommendedName>
</protein>
<dbReference type="EMBL" id="LRAD01000059">
    <property type="protein sequence ID" value="KXZ57114.1"/>
    <property type="molecule type" value="Genomic_DNA"/>
</dbReference>
<feature type="region of interest" description="Disordered" evidence="1">
    <location>
        <begin position="52"/>
        <end position="84"/>
    </location>
</feature>
<evidence type="ECO:0000313" key="5">
    <source>
        <dbReference type="Proteomes" id="UP000075357"/>
    </source>
</evidence>
<keyword evidence="2" id="KW-1133">Transmembrane helix</keyword>
<evidence type="ECO:0000256" key="1">
    <source>
        <dbReference type="SAM" id="MobiDB-lite"/>
    </source>
</evidence>
<keyword evidence="2" id="KW-0812">Transmembrane</keyword>
<organism evidence="4 5">
    <name type="scientific">Microbacterium laevaniformans</name>
    <dbReference type="NCBI Taxonomy" id="36807"/>
    <lineage>
        <taxon>Bacteria</taxon>
        <taxon>Bacillati</taxon>
        <taxon>Actinomycetota</taxon>
        <taxon>Actinomycetes</taxon>
        <taxon>Micrococcales</taxon>
        <taxon>Microbacteriaceae</taxon>
        <taxon>Microbacterium</taxon>
    </lineage>
</organism>
<evidence type="ECO:0000313" key="4">
    <source>
        <dbReference type="EMBL" id="KXZ57114.1"/>
    </source>
</evidence>
<proteinExistence type="predicted"/>
<evidence type="ECO:0008006" key="6">
    <source>
        <dbReference type="Google" id="ProtNLM"/>
    </source>
</evidence>
<feature type="chain" id="PRO_5007562379" description="Gram-positive cocci surface proteins LPxTG domain-containing protein" evidence="3">
    <location>
        <begin position="30"/>
        <end position="119"/>
    </location>
</feature>
<feature type="transmembrane region" description="Helical" evidence="2">
    <location>
        <begin position="92"/>
        <end position="112"/>
    </location>
</feature>
<feature type="signal peptide" evidence="3">
    <location>
        <begin position="1"/>
        <end position="29"/>
    </location>
</feature>
<dbReference type="AlphaFoldDB" id="A0A150H4Z9"/>
<accession>A0A150H4Z9</accession>
<keyword evidence="2" id="KW-0472">Membrane</keyword>
<dbReference type="RefSeq" id="WP_061683900.1">
    <property type="nucleotide sequence ID" value="NZ_LRAD01000059.1"/>
</dbReference>
<keyword evidence="3" id="KW-0732">Signal</keyword>
<evidence type="ECO:0000256" key="3">
    <source>
        <dbReference type="SAM" id="SignalP"/>
    </source>
</evidence>
<name>A0A150H4Z9_9MICO</name>
<dbReference type="PATRIC" id="fig|36807.3.peg.2928"/>
<reference evidence="4 5" key="1">
    <citation type="submission" date="2016-01" db="EMBL/GenBank/DDBJ databases">
        <title>Draft genome sequences of Microbacterium laevaniformans LCDC 91-0039 and the type strain of Microbacterium hominis LCDC 84-209.</title>
        <authorList>
            <person name="Bernier A.-M."/>
            <person name="Bernard K."/>
        </authorList>
    </citation>
    <scope>NUCLEOTIDE SEQUENCE [LARGE SCALE GENOMIC DNA]</scope>
    <source>
        <strain evidence="4 5">LCDC 91-0039</strain>
    </source>
</reference>
<dbReference type="Proteomes" id="UP000075357">
    <property type="component" value="Unassembled WGS sequence"/>
</dbReference>
<sequence>MRTSTIARVVVGACLVVAAALGPIDIARATDDDSSGTSPSNAQMVIAVVVPPHERGPATPAPTPSTVAVGPDDGAVDERAPDGLLAPTGDQLTGALVFAAAAAALIGGGALLRRRAARD</sequence>
<gene>
    <name evidence="4" type="ORF">Mlaev_02874</name>
</gene>
<evidence type="ECO:0000256" key="2">
    <source>
        <dbReference type="SAM" id="Phobius"/>
    </source>
</evidence>
<comment type="caution">
    <text evidence="4">The sequence shown here is derived from an EMBL/GenBank/DDBJ whole genome shotgun (WGS) entry which is preliminary data.</text>
</comment>
<keyword evidence="5" id="KW-1185">Reference proteome</keyword>